<dbReference type="Proteomes" id="UP000533598">
    <property type="component" value="Unassembled WGS sequence"/>
</dbReference>
<comment type="caution">
    <text evidence="1">The sequence shown here is derived from an EMBL/GenBank/DDBJ whole genome shotgun (WGS) entry which is preliminary data.</text>
</comment>
<accession>A0A7W7C9H1</accession>
<dbReference type="AlphaFoldDB" id="A0A7W7C9H1"/>
<sequence>MPTTIPLPVPCTRAQAVAALGERGLRTALNSGWLTRIWKNLFVPVTRAHDPRTRARAALLLAGPEAALSGPTAAEVYGWTPLTSSAVHITVPYSRWAKNRPGLVVHHDRFTPEDVVVLDDLRVLAPEYVLAELLCGRSHRDGFACTDQALRSLPPGLQEELRQEIDTRLRARDDHRGVGRALLLLELATGLPESPAESLMLLTLVLDGQFPIPDLQHEILDLDGRVVCRLDFAWRRHRIALEYDGFEAHENRAEQDADRDERMAGRGWLTVRAGARDLRSPEALFGRLRAAFESRERPT</sequence>
<gene>
    <name evidence="1" type="ORF">HNR67_001841</name>
</gene>
<organism evidence="1 2">
    <name type="scientific">Crossiella cryophila</name>
    <dbReference type="NCBI Taxonomy" id="43355"/>
    <lineage>
        <taxon>Bacteria</taxon>
        <taxon>Bacillati</taxon>
        <taxon>Actinomycetota</taxon>
        <taxon>Actinomycetes</taxon>
        <taxon>Pseudonocardiales</taxon>
        <taxon>Pseudonocardiaceae</taxon>
        <taxon>Crossiella</taxon>
    </lineage>
</organism>
<evidence type="ECO:0008006" key="3">
    <source>
        <dbReference type="Google" id="ProtNLM"/>
    </source>
</evidence>
<evidence type="ECO:0000313" key="1">
    <source>
        <dbReference type="EMBL" id="MBB4675723.1"/>
    </source>
</evidence>
<dbReference type="RefSeq" id="WP_185001655.1">
    <property type="nucleotide sequence ID" value="NZ_BAAAUI010000064.1"/>
</dbReference>
<keyword evidence="2" id="KW-1185">Reference proteome</keyword>
<reference evidence="1 2" key="1">
    <citation type="submission" date="2020-08" db="EMBL/GenBank/DDBJ databases">
        <title>Sequencing the genomes of 1000 actinobacteria strains.</title>
        <authorList>
            <person name="Klenk H.-P."/>
        </authorList>
    </citation>
    <scope>NUCLEOTIDE SEQUENCE [LARGE SCALE GENOMIC DNA]</scope>
    <source>
        <strain evidence="1 2">DSM 44230</strain>
    </source>
</reference>
<proteinExistence type="predicted"/>
<dbReference type="EMBL" id="JACHMH010000001">
    <property type="protein sequence ID" value="MBB4675723.1"/>
    <property type="molecule type" value="Genomic_DNA"/>
</dbReference>
<evidence type="ECO:0000313" key="2">
    <source>
        <dbReference type="Proteomes" id="UP000533598"/>
    </source>
</evidence>
<name>A0A7W7C9H1_9PSEU</name>
<protein>
    <recommendedName>
        <fullName evidence="3">DUF559 domain-containing protein</fullName>
    </recommendedName>
</protein>